<evidence type="ECO:0000256" key="1">
    <source>
        <dbReference type="SAM" id="MobiDB-lite"/>
    </source>
</evidence>
<name>A0A654ZDT4_MYCTX</name>
<proteinExistence type="predicted"/>
<feature type="region of interest" description="Disordered" evidence="1">
    <location>
        <begin position="103"/>
        <end position="125"/>
    </location>
</feature>
<organism evidence="2 3">
    <name type="scientific">Mycobacterium tuberculosis</name>
    <dbReference type="NCBI Taxonomy" id="1773"/>
    <lineage>
        <taxon>Bacteria</taxon>
        <taxon>Bacillati</taxon>
        <taxon>Actinomycetota</taxon>
        <taxon>Actinomycetes</taxon>
        <taxon>Mycobacteriales</taxon>
        <taxon>Mycobacteriaceae</taxon>
        <taxon>Mycobacterium</taxon>
        <taxon>Mycobacterium tuberculosis complex</taxon>
    </lineage>
</organism>
<gene>
    <name evidence="2" type="ORF">ERS007661_03087</name>
</gene>
<evidence type="ECO:0000313" key="3">
    <source>
        <dbReference type="Proteomes" id="UP000039217"/>
    </source>
</evidence>
<dbReference type="EMBL" id="CQQC01001260">
    <property type="protein sequence ID" value="CNV79019.1"/>
    <property type="molecule type" value="Genomic_DNA"/>
</dbReference>
<protein>
    <submittedName>
        <fullName evidence="2">Uncharacterized protein</fullName>
    </submittedName>
</protein>
<evidence type="ECO:0000313" key="2">
    <source>
        <dbReference type="EMBL" id="CNV79019.1"/>
    </source>
</evidence>
<dbReference type="AlphaFoldDB" id="A0A654ZDT4"/>
<reference evidence="2 3" key="1">
    <citation type="submission" date="2015-03" db="EMBL/GenBank/DDBJ databases">
        <authorList>
            <consortium name="Pathogen Informatics"/>
        </authorList>
    </citation>
    <scope>NUCLEOTIDE SEQUENCE [LARGE SCALE GENOMIC DNA]</scope>
    <source>
        <strain evidence="2 3">D00501624</strain>
    </source>
</reference>
<dbReference type="Proteomes" id="UP000039217">
    <property type="component" value="Unassembled WGS sequence"/>
</dbReference>
<accession>A0A654ZDT4</accession>
<feature type="compositionally biased region" description="Gly residues" evidence="1">
    <location>
        <begin position="104"/>
        <end position="116"/>
    </location>
</feature>
<sequence length="210" mass="21976">MGALGIEVLQRQRRRQRPIRVPQHGQVATGVIGAHLLQIPRQIGRARVCLPIGHGLPQIARTAGVEWVRGRVVAHPGDGGNRCGLAGSIELPDYLRPQVAGFGHHAGQGAPGGGPDAGNRHRHIGGGVGITDGHGRQHLLIWVLGNLQLGQVGLGCSAQRLVDGIELTQPAPGGAQLVGKRCQSAHRVTVEDAVVVVTGGPHTQLVILRL</sequence>